<dbReference type="GO" id="GO:0003700">
    <property type="term" value="F:DNA-binding transcription factor activity"/>
    <property type="evidence" value="ECO:0007669"/>
    <property type="project" value="InterPro"/>
</dbReference>
<dbReference type="InterPro" id="IPR047057">
    <property type="entry name" value="MerR_fam"/>
</dbReference>
<organism evidence="3 4">
    <name type="scientific">Parazoarcus communis</name>
    <dbReference type="NCBI Taxonomy" id="41977"/>
    <lineage>
        <taxon>Bacteria</taxon>
        <taxon>Pseudomonadati</taxon>
        <taxon>Pseudomonadota</taxon>
        <taxon>Betaproteobacteria</taxon>
        <taxon>Rhodocyclales</taxon>
        <taxon>Zoogloeaceae</taxon>
        <taxon>Parazoarcus</taxon>
    </lineage>
</organism>
<dbReference type="InterPro" id="IPR041698">
    <property type="entry name" value="Methyltransf_25"/>
</dbReference>
<dbReference type="PANTHER" id="PTHR30204">
    <property type="entry name" value="REDOX-CYCLING DRUG-SENSING TRANSCRIPTIONAL ACTIVATOR SOXR"/>
    <property type="match status" value="1"/>
</dbReference>
<dbReference type="KEGG" id="acom:CEW83_12410"/>
<dbReference type="InterPro" id="IPR009061">
    <property type="entry name" value="DNA-bd_dom_put_sf"/>
</dbReference>
<proteinExistence type="predicted"/>
<name>A0A2U8GQE1_9RHOO</name>
<evidence type="ECO:0000313" key="3">
    <source>
        <dbReference type="EMBL" id="AWI75919.1"/>
    </source>
</evidence>
<dbReference type="SMART" id="SM00422">
    <property type="entry name" value="HTH_MERR"/>
    <property type="match status" value="1"/>
</dbReference>
<dbReference type="SUPFAM" id="SSF53335">
    <property type="entry name" value="S-adenosyl-L-methionine-dependent methyltransferases"/>
    <property type="match status" value="1"/>
</dbReference>
<evidence type="ECO:0000259" key="2">
    <source>
        <dbReference type="PROSITE" id="PS50937"/>
    </source>
</evidence>
<dbReference type="PROSITE" id="PS50937">
    <property type="entry name" value="HTH_MERR_2"/>
    <property type="match status" value="1"/>
</dbReference>
<dbReference type="Gene3D" id="3.40.50.150">
    <property type="entry name" value="Vaccinia Virus protein VP39"/>
    <property type="match status" value="1"/>
</dbReference>
<dbReference type="EMBL" id="CP022187">
    <property type="protein sequence ID" value="AWI75919.1"/>
    <property type="molecule type" value="Genomic_DNA"/>
</dbReference>
<feature type="domain" description="HTH merR-type" evidence="2">
    <location>
        <begin position="3"/>
        <end position="72"/>
    </location>
</feature>
<dbReference type="InterPro" id="IPR000551">
    <property type="entry name" value="MerR-type_HTH_dom"/>
</dbReference>
<reference evidence="3 4" key="1">
    <citation type="submission" date="2017-06" db="EMBL/GenBank/DDBJ databases">
        <title>Azoarcus.</title>
        <authorList>
            <person name="Woo J.-H."/>
            <person name="Kim H.-S."/>
        </authorList>
    </citation>
    <scope>NUCLEOTIDE SEQUENCE [LARGE SCALE GENOMIC DNA]</scope>
    <source>
        <strain evidence="3 4">TSPY31</strain>
    </source>
</reference>
<dbReference type="PANTHER" id="PTHR30204:SF90">
    <property type="entry name" value="HTH-TYPE TRANSCRIPTIONAL ACTIVATOR MTA"/>
    <property type="match status" value="1"/>
</dbReference>
<dbReference type="Pfam" id="PF13649">
    <property type="entry name" value="Methyltransf_25"/>
    <property type="match status" value="1"/>
</dbReference>
<keyword evidence="1" id="KW-0238">DNA-binding</keyword>
<accession>A0A2U8GQE1</accession>
<sequence>MDNFRITALGRRFGLSRSTLLYYHRIGLLRPSGRSEADYRLYSNADCDRLARICAFREAGISLDDIAKLLDNDTPQGPILERRLREVGQAVTALKSQQRVIAGMLKTAASGPDAAGLDRTLWLELQRACGLDATALRRWHTEFECRAPAAHHAFLLRLGLSEKEATEVRMLTRNIENNTMSMHYFFELFEGLPRQGPGCEDATLQALRLLKHLPANPVVLDIGCGSGLQTLTLARELKTKILAIDNHPPLLRRLDQAARDAGLSVETQEMSMIDMPFNPEHFDLLWAEGSIFIIGLTRGLQDFRKYLKPGGYLAFTEMCWFEADPPAKIRTYLNRVYPDIRSMARICELAEEHGYALVDSFKLPTSAWWNDYYTPMLARIQALKEKNAGISEADAVYAACEEEADMHRRHCASYGYGFFVMQKQ</sequence>
<dbReference type="RefSeq" id="WP_108949622.1">
    <property type="nucleotide sequence ID" value="NZ_CP022187.1"/>
</dbReference>
<evidence type="ECO:0000313" key="4">
    <source>
        <dbReference type="Proteomes" id="UP000244930"/>
    </source>
</evidence>
<dbReference type="CDD" id="cd02440">
    <property type="entry name" value="AdoMet_MTases"/>
    <property type="match status" value="1"/>
</dbReference>
<evidence type="ECO:0000256" key="1">
    <source>
        <dbReference type="ARBA" id="ARBA00023125"/>
    </source>
</evidence>
<gene>
    <name evidence="3" type="ORF">CEW83_12410</name>
</gene>
<dbReference type="Proteomes" id="UP000244930">
    <property type="component" value="Chromosome"/>
</dbReference>
<protein>
    <recommendedName>
        <fullName evidence="2">HTH merR-type domain-containing protein</fullName>
    </recommendedName>
</protein>
<dbReference type="InterPro" id="IPR029063">
    <property type="entry name" value="SAM-dependent_MTases_sf"/>
</dbReference>
<keyword evidence="4" id="KW-1185">Reference proteome</keyword>
<dbReference type="SUPFAM" id="SSF46955">
    <property type="entry name" value="Putative DNA-binding domain"/>
    <property type="match status" value="1"/>
</dbReference>
<dbReference type="GO" id="GO:0003677">
    <property type="term" value="F:DNA binding"/>
    <property type="evidence" value="ECO:0007669"/>
    <property type="project" value="UniProtKB-KW"/>
</dbReference>
<dbReference type="Gene3D" id="1.10.1660.10">
    <property type="match status" value="1"/>
</dbReference>
<dbReference type="AlphaFoldDB" id="A0A2U8GQE1"/>
<dbReference type="Pfam" id="PF13411">
    <property type="entry name" value="MerR_1"/>
    <property type="match status" value="1"/>
</dbReference>